<comment type="caution">
    <text evidence="2">The sequence shown here is derived from an EMBL/GenBank/DDBJ whole genome shotgun (WGS) entry which is preliminary data.</text>
</comment>
<organism evidence="2 3">
    <name type="scientific">Ceratitis capitata</name>
    <name type="common">Mediterranean fruit fly</name>
    <name type="synonym">Tephritis capitata</name>
    <dbReference type="NCBI Taxonomy" id="7213"/>
    <lineage>
        <taxon>Eukaryota</taxon>
        <taxon>Metazoa</taxon>
        <taxon>Ecdysozoa</taxon>
        <taxon>Arthropoda</taxon>
        <taxon>Hexapoda</taxon>
        <taxon>Insecta</taxon>
        <taxon>Pterygota</taxon>
        <taxon>Neoptera</taxon>
        <taxon>Endopterygota</taxon>
        <taxon>Diptera</taxon>
        <taxon>Brachycera</taxon>
        <taxon>Muscomorpha</taxon>
        <taxon>Tephritoidea</taxon>
        <taxon>Tephritidae</taxon>
        <taxon>Ceratitis</taxon>
        <taxon>Ceratitis</taxon>
    </lineage>
</organism>
<feature type="region of interest" description="Disordered" evidence="1">
    <location>
        <begin position="52"/>
        <end position="88"/>
    </location>
</feature>
<feature type="compositionally biased region" description="Polar residues" evidence="1">
    <location>
        <begin position="52"/>
        <end position="62"/>
    </location>
</feature>
<evidence type="ECO:0000256" key="1">
    <source>
        <dbReference type="SAM" id="MobiDB-lite"/>
    </source>
</evidence>
<evidence type="ECO:0000313" key="2">
    <source>
        <dbReference type="EMBL" id="CAD6992487.1"/>
    </source>
</evidence>
<keyword evidence="3" id="KW-1185">Reference proteome</keyword>
<protein>
    <submittedName>
        <fullName evidence="2">(Mediterranean fruit fly) hypothetical protein</fullName>
    </submittedName>
</protein>
<dbReference type="Proteomes" id="UP000606786">
    <property type="component" value="Unassembled WGS sequence"/>
</dbReference>
<sequence>MCHVARKNSIKTKQGQQGHQIAVMNTQAGPSFNYKQMSTTQILSQQTGQLTEIQLSKPSTPTGKRRTSQQLTAATEEEEALHEWHCND</sequence>
<reference evidence="2" key="1">
    <citation type="submission" date="2020-11" db="EMBL/GenBank/DDBJ databases">
        <authorList>
            <person name="Whitehead M."/>
        </authorList>
    </citation>
    <scope>NUCLEOTIDE SEQUENCE</scope>
    <source>
        <strain evidence="2">EGII</strain>
    </source>
</reference>
<name>A0A811U370_CERCA</name>
<gene>
    <name evidence="2" type="ORF">CCAP1982_LOCUS1339</name>
</gene>
<dbReference type="AlphaFoldDB" id="A0A811U370"/>
<evidence type="ECO:0000313" key="3">
    <source>
        <dbReference type="Proteomes" id="UP000606786"/>
    </source>
</evidence>
<dbReference type="EMBL" id="CAJHJT010000001">
    <property type="protein sequence ID" value="CAD6992487.1"/>
    <property type="molecule type" value="Genomic_DNA"/>
</dbReference>
<proteinExistence type="predicted"/>
<accession>A0A811U370</accession>